<evidence type="ECO:0000256" key="1">
    <source>
        <dbReference type="SAM" id="SignalP"/>
    </source>
</evidence>
<dbReference type="EMBL" id="CP020946">
    <property type="protein sequence ID" value="ASD65295.1"/>
    <property type="molecule type" value="Genomic_DNA"/>
</dbReference>
<dbReference type="SUPFAM" id="SSF54001">
    <property type="entry name" value="Cysteine proteinases"/>
    <property type="match status" value="1"/>
</dbReference>
<dbReference type="InterPro" id="IPR038765">
    <property type="entry name" value="Papain-like_cys_pep_sf"/>
</dbReference>
<sequence>MKRLLVAFSILFGASTTLAEYGMIPHSQIKYGEGYALKGESTVQVTNMPKVRSQDSFGICYAAVAAVLVDEANCVQSGNASCATAPDSQRVSALDVTRYSRAPEEGADGEMWRDYKGLNEGGMPVFTLLNINKAKDAVSEQCAPTDQIVARAGSEQAAQDLEIAMWKSLKDSYESFRKKNAECTECGLEYATAKANDIKQNYNLKASNKEILDAFSQESYSLFLDKLLIPKECRKMSDMISLEGKWAVKSFPMEGEKGDYKSSINKVKEVLTQKRPLALSFCAQDPLSVKSNKACGEIKDASGNVSGAGHAVVIKGYREICNSKGVCRQELQVQNSWGEGWQKSNDDGWVDAKELLDRTFYETYALNWLQPRS</sequence>
<accession>A0A1Z3NCY1</accession>
<proteinExistence type="predicted"/>
<keyword evidence="1" id="KW-0732">Signal</keyword>
<evidence type="ECO:0000313" key="2">
    <source>
        <dbReference type="EMBL" id="ASD65295.1"/>
    </source>
</evidence>
<name>A0A1Z3NCY1_BDEBC</name>
<dbReference type="AlphaFoldDB" id="A0A1Z3NCY1"/>
<dbReference type="KEGG" id="bbac:EP01_12440"/>
<dbReference type="Gene3D" id="3.90.70.10">
    <property type="entry name" value="Cysteine proteinases"/>
    <property type="match status" value="1"/>
</dbReference>
<feature type="chain" id="PRO_5011471171" description="Peptidase C1A papain C-terminal domain-containing protein" evidence="1">
    <location>
        <begin position="20"/>
        <end position="373"/>
    </location>
</feature>
<dbReference type="RefSeq" id="WP_011162704.1">
    <property type="nucleotide sequence ID" value="NZ_AP029059.1"/>
</dbReference>
<feature type="signal peptide" evidence="1">
    <location>
        <begin position="1"/>
        <end position="19"/>
    </location>
</feature>
<protein>
    <recommendedName>
        <fullName evidence="4">Peptidase C1A papain C-terminal domain-containing protein</fullName>
    </recommendedName>
</protein>
<dbReference type="Proteomes" id="UP000197003">
    <property type="component" value="Chromosome"/>
</dbReference>
<reference evidence="2 3" key="1">
    <citation type="submission" date="2017-04" db="EMBL/GenBank/DDBJ databases">
        <title>Whole genome sequence of Bdellovibrio bacteriovorus strain SSB218315.</title>
        <authorList>
            <person name="Oyedara O."/>
            <person name="Rodriguez-Perez M.A."/>
        </authorList>
    </citation>
    <scope>NUCLEOTIDE SEQUENCE [LARGE SCALE GENOMIC DNA]</scope>
    <source>
        <strain evidence="2 3">SSB218315</strain>
    </source>
</reference>
<gene>
    <name evidence="2" type="ORF">B9G79_17825</name>
</gene>
<evidence type="ECO:0000313" key="3">
    <source>
        <dbReference type="Proteomes" id="UP000197003"/>
    </source>
</evidence>
<dbReference type="OrthoDB" id="5292465at2"/>
<evidence type="ECO:0008006" key="4">
    <source>
        <dbReference type="Google" id="ProtNLM"/>
    </source>
</evidence>
<organism evidence="2 3">
    <name type="scientific">Bdellovibrio bacteriovorus</name>
    <dbReference type="NCBI Taxonomy" id="959"/>
    <lineage>
        <taxon>Bacteria</taxon>
        <taxon>Pseudomonadati</taxon>
        <taxon>Bdellovibrionota</taxon>
        <taxon>Bdellovibrionia</taxon>
        <taxon>Bdellovibrionales</taxon>
        <taxon>Pseudobdellovibrionaceae</taxon>
        <taxon>Bdellovibrio</taxon>
    </lineage>
</organism>
<dbReference type="GeneID" id="93011235"/>